<feature type="domain" description="ABC transporter" evidence="4">
    <location>
        <begin position="278"/>
        <end position="522"/>
    </location>
</feature>
<evidence type="ECO:0000256" key="2">
    <source>
        <dbReference type="ARBA" id="ARBA00022741"/>
    </source>
</evidence>
<dbReference type="CDD" id="cd03215">
    <property type="entry name" value="ABC_Carb_Monos_II"/>
    <property type="match status" value="1"/>
</dbReference>
<dbReference type="GO" id="GO:0005524">
    <property type="term" value="F:ATP binding"/>
    <property type="evidence" value="ECO:0007669"/>
    <property type="project" value="UniProtKB-KW"/>
</dbReference>
<reference evidence="6" key="1">
    <citation type="submission" date="2017-11" db="EMBL/GenBank/DDBJ databases">
        <authorList>
            <person name="Kuznetsova I."/>
            <person name="Sazanova A."/>
            <person name="Chirak E."/>
            <person name="Safronova V."/>
            <person name="Willems A."/>
        </authorList>
    </citation>
    <scope>NUCLEOTIDE SEQUENCE [LARGE SCALE GENOMIC DNA]</scope>
    <source>
        <strain evidence="6">PEPV15</strain>
    </source>
</reference>
<dbReference type="PROSITE" id="PS50893">
    <property type="entry name" value="ABC_TRANSPORTER_2"/>
    <property type="match status" value="2"/>
</dbReference>
<evidence type="ECO:0000256" key="3">
    <source>
        <dbReference type="ARBA" id="ARBA00022840"/>
    </source>
</evidence>
<feature type="domain" description="ABC transporter" evidence="4">
    <location>
        <begin position="16"/>
        <end position="249"/>
    </location>
</feature>
<evidence type="ECO:0000313" key="6">
    <source>
        <dbReference type="Proteomes" id="UP000241158"/>
    </source>
</evidence>
<dbReference type="EMBL" id="PGGN01000003">
    <property type="protein sequence ID" value="PSH56783.1"/>
    <property type="molecule type" value="Genomic_DNA"/>
</dbReference>
<protein>
    <submittedName>
        <fullName evidence="5">ABC transporter ATP-binding protein</fullName>
    </submittedName>
</protein>
<dbReference type="InterPro" id="IPR017871">
    <property type="entry name" value="ABC_transporter-like_CS"/>
</dbReference>
<dbReference type="Pfam" id="PF00005">
    <property type="entry name" value="ABC_tran"/>
    <property type="match status" value="2"/>
</dbReference>
<proteinExistence type="inferred from homology"/>
<dbReference type="SMART" id="SM00382">
    <property type="entry name" value="AAA"/>
    <property type="match status" value="2"/>
</dbReference>
<dbReference type="Gene3D" id="3.40.50.300">
    <property type="entry name" value="P-loop containing nucleotide triphosphate hydrolases"/>
    <property type="match status" value="2"/>
</dbReference>
<dbReference type="PANTHER" id="PTHR43790:SF4">
    <property type="entry name" value="GUANOSINE IMPORT ATP-BINDING PROTEIN NUPO"/>
    <property type="match status" value="1"/>
</dbReference>
<dbReference type="PROSITE" id="PS00211">
    <property type="entry name" value="ABC_TRANSPORTER_1"/>
    <property type="match status" value="1"/>
</dbReference>
<dbReference type="AlphaFoldDB" id="A0A2P7ARJ9"/>
<dbReference type="InterPro" id="IPR027417">
    <property type="entry name" value="P-loop_NTPase"/>
</dbReference>
<dbReference type="SUPFAM" id="SSF52540">
    <property type="entry name" value="P-loop containing nucleoside triphosphate hydrolases"/>
    <property type="match status" value="2"/>
</dbReference>
<accession>A0A2P7ARJ9</accession>
<dbReference type="CDD" id="cd03216">
    <property type="entry name" value="ABC_Carb_Monos_I"/>
    <property type="match status" value="1"/>
</dbReference>
<dbReference type="InterPro" id="IPR003439">
    <property type="entry name" value="ABC_transporter-like_ATP-bd"/>
</dbReference>
<dbReference type="InterPro" id="IPR050107">
    <property type="entry name" value="ABC_carbohydrate_import_ATPase"/>
</dbReference>
<evidence type="ECO:0000259" key="4">
    <source>
        <dbReference type="PROSITE" id="PS50893"/>
    </source>
</evidence>
<organism evidence="5 6">
    <name type="scientific">Phyllobacterium endophyticum</name>
    <dbReference type="NCBI Taxonomy" id="1149773"/>
    <lineage>
        <taxon>Bacteria</taxon>
        <taxon>Pseudomonadati</taxon>
        <taxon>Pseudomonadota</taxon>
        <taxon>Alphaproteobacteria</taxon>
        <taxon>Hyphomicrobiales</taxon>
        <taxon>Phyllobacteriaceae</taxon>
        <taxon>Phyllobacterium</taxon>
    </lineage>
</organism>
<dbReference type="RefSeq" id="WP_106717995.1">
    <property type="nucleotide sequence ID" value="NZ_JACHXT010000003.1"/>
</dbReference>
<evidence type="ECO:0000256" key="1">
    <source>
        <dbReference type="ARBA" id="ARBA00005417"/>
    </source>
</evidence>
<dbReference type="GO" id="GO:0016887">
    <property type="term" value="F:ATP hydrolysis activity"/>
    <property type="evidence" value="ECO:0007669"/>
    <property type="project" value="InterPro"/>
</dbReference>
<name>A0A2P7ARJ9_9HYPH</name>
<gene>
    <name evidence="5" type="ORF">CU100_15710</name>
</gene>
<dbReference type="OrthoDB" id="9805029at2"/>
<sequence>MGSLSSLPGADTCDIVALAGVTKRFPGIVANDSIDLSIRPGEVHVLLGENGAGKSTLIGMLSGLLQPDEGRILVDGKVTQITSPRHALALGIGTVFQHMMLVPALSVAENLLLGGPWWQRPRIEALEARVAKITRSLGITVKLHARVSELSLGEQQQVEILRAMVRNSRLLILDESTSMLTPKGIDELGTLMRRLVKQGLAIVFITHKLKEAAAFGDRISVLKLGRKVGEIPPERFRALGEQEIISQIVDLMFGKQKDDPEAVERPIRKVSVEAAPLLQVTDLAAAPTDNAPGLSSISFDIRPGEILGIAGIDGNGQKQLAEALAGQRVTTGGSVRLEGTAIEMLSVGERRQRGLRYLTDDRLGEGTVGTFPVSINFFLKQVGAPPFWRNGFEQRAEIDKRAAQLVREYDVRTPSLKTPVARLSGGNIQKVLLARELAEGAKVVIFNKPTYGLDLANTLASRQRICATAARGLAVLLISTDLEELLSMCDRIAVIASGALVGTVENVDDARTRVGRLMIGLAA</sequence>
<dbReference type="Proteomes" id="UP000241158">
    <property type="component" value="Unassembled WGS sequence"/>
</dbReference>
<keyword evidence="2" id="KW-0547">Nucleotide-binding</keyword>
<comment type="similarity">
    <text evidence="1">Belongs to the ABC transporter superfamily.</text>
</comment>
<keyword evidence="6" id="KW-1185">Reference proteome</keyword>
<dbReference type="PANTHER" id="PTHR43790">
    <property type="entry name" value="CARBOHYDRATE TRANSPORT ATP-BINDING PROTEIN MG119-RELATED"/>
    <property type="match status" value="1"/>
</dbReference>
<dbReference type="InterPro" id="IPR003593">
    <property type="entry name" value="AAA+_ATPase"/>
</dbReference>
<evidence type="ECO:0000313" key="5">
    <source>
        <dbReference type="EMBL" id="PSH56783.1"/>
    </source>
</evidence>
<keyword evidence="3 5" id="KW-0067">ATP-binding</keyword>
<comment type="caution">
    <text evidence="5">The sequence shown here is derived from an EMBL/GenBank/DDBJ whole genome shotgun (WGS) entry which is preliminary data.</text>
</comment>